<sequence length="295" mass="31898">MSFETHIVAATYLEKPMLDFEDIVDEFELSVRGANTGRRTLTFDYDDIVIIDIEQLRIGLAWVEPDQSDGPYSLIVGTGAAPEDEAHTVSPAFCARLSEKILARLKRELPFDAVTRATLPQALDSDLLDGVAARLHAAEPEAEPEAAAETRPTAASLEPSANRDGIAASVAASPLPDNALPDSPLPEPSPPGAAQGSASEPASGLNRLRDAYEPADQPDRDAPAGAAFRTVLTGTQSVIARLSRRAGQLWPSTSDPDDPYRRLTRNEALERYSGAKRYLPRFGKSEYELYGKLLD</sequence>
<protein>
    <submittedName>
        <fullName evidence="2">Uncharacterized protein</fullName>
    </submittedName>
</protein>
<evidence type="ECO:0000256" key="1">
    <source>
        <dbReference type="SAM" id="MobiDB-lite"/>
    </source>
</evidence>
<comment type="caution">
    <text evidence="2">The sequence shown here is derived from an EMBL/GenBank/DDBJ whole genome shotgun (WGS) entry which is preliminary data.</text>
</comment>
<evidence type="ECO:0000313" key="3">
    <source>
        <dbReference type="Proteomes" id="UP001226762"/>
    </source>
</evidence>
<dbReference type="EMBL" id="JANHAX010000001">
    <property type="protein sequence ID" value="MDQ2089074.1"/>
    <property type="molecule type" value="Genomic_DNA"/>
</dbReference>
<keyword evidence="3" id="KW-1185">Reference proteome</keyword>
<dbReference type="Proteomes" id="UP001226762">
    <property type="component" value="Unassembled WGS sequence"/>
</dbReference>
<reference evidence="2" key="1">
    <citation type="submission" date="2022-07" db="EMBL/GenBank/DDBJ databases">
        <authorList>
            <person name="Otstavnykh N."/>
            <person name="Isaeva M."/>
            <person name="Bystritskaya E."/>
        </authorList>
    </citation>
    <scope>NUCLEOTIDE SEQUENCE</scope>
    <source>
        <strain evidence="2">KCTC 52189</strain>
    </source>
</reference>
<name>A0AAE4B459_9RHOB</name>
<gene>
    <name evidence="2" type="ORF">NO357_04065</name>
</gene>
<reference evidence="2" key="2">
    <citation type="submission" date="2023-02" db="EMBL/GenBank/DDBJ databases">
        <title>'Rhodoalgimonas zhirmunskyi' gen. nov., isolated from a red alga.</title>
        <authorList>
            <person name="Nedashkovskaya O.I."/>
            <person name="Otstavnykh N.Y."/>
            <person name="Bystritskaya E.P."/>
            <person name="Balabanova L.A."/>
            <person name="Isaeva M.P."/>
        </authorList>
    </citation>
    <scope>NUCLEOTIDE SEQUENCE</scope>
    <source>
        <strain evidence="2">KCTC 52189</strain>
    </source>
</reference>
<proteinExistence type="predicted"/>
<feature type="region of interest" description="Disordered" evidence="1">
    <location>
        <begin position="173"/>
        <end position="204"/>
    </location>
</feature>
<dbReference type="RefSeq" id="WP_306734325.1">
    <property type="nucleotide sequence ID" value="NZ_JANHAX010000001.1"/>
</dbReference>
<dbReference type="AlphaFoldDB" id="A0AAE4B459"/>
<organism evidence="2 3">
    <name type="scientific">Marimonas arenosa</name>
    <dbReference type="NCBI Taxonomy" id="1795305"/>
    <lineage>
        <taxon>Bacteria</taxon>
        <taxon>Pseudomonadati</taxon>
        <taxon>Pseudomonadota</taxon>
        <taxon>Alphaproteobacteria</taxon>
        <taxon>Rhodobacterales</taxon>
        <taxon>Paracoccaceae</taxon>
        <taxon>Marimonas</taxon>
    </lineage>
</organism>
<accession>A0AAE4B459</accession>
<evidence type="ECO:0000313" key="2">
    <source>
        <dbReference type="EMBL" id="MDQ2089074.1"/>
    </source>
</evidence>
<feature type="region of interest" description="Disordered" evidence="1">
    <location>
        <begin position="137"/>
        <end position="160"/>
    </location>
</feature>